<dbReference type="EMBL" id="CAJNYT010002367">
    <property type="protein sequence ID" value="CAF3466316.1"/>
    <property type="molecule type" value="Genomic_DNA"/>
</dbReference>
<dbReference type="Proteomes" id="UP000663862">
    <property type="component" value="Unassembled WGS sequence"/>
</dbReference>
<evidence type="ECO:0000313" key="9">
    <source>
        <dbReference type="EMBL" id="CAF4485939.1"/>
    </source>
</evidence>
<evidence type="ECO:0000313" key="12">
    <source>
        <dbReference type="Proteomes" id="UP000663873"/>
    </source>
</evidence>
<feature type="signal peptide" evidence="1">
    <location>
        <begin position="1"/>
        <end position="18"/>
    </location>
</feature>
<dbReference type="EMBL" id="CAJOBS010001967">
    <property type="protein sequence ID" value="CAF4779367.1"/>
    <property type="molecule type" value="Genomic_DNA"/>
</dbReference>
<dbReference type="EMBL" id="CAJOBP010001473">
    <property type="protein sequence ID" value="CAF4287145.1"/>
    <property type="molecule type" value="Genomic_DNA"/>
</dbReference>
<evidence type="ECO:0000313" key="4">
    <source>
        <dbReference type="EMBL" id="CAF3442520.1"/>
    </source>
</evidence>
<dbReference type="EMBL" id="CAJOBQ010001422">
    <property type="protein sequence ID" value="CAF4485939.1"/>
    <property type="molecule type" value="Genomic_DNA"/>
</dbReference>
<protein>
    <submittedName>
        <fullName evidence="7">Uncharacterized protein</fullName>
    </submittedName>
</protein>
<dbReference type="Proteomes" id="UP000663873">
    <property type="component" value="Unassembled WGS sequence"/>
</dbReference>
<evidence type="ECO:0000313" key="5">
    <source>
        <dbReference type="EMBL" id="CAF3466316.1"/>
    </source>
</evidence>
<dbReference type="Proteomes" id="UP000663848">
    <property type="component" value="Unassembled WGS sequence"/>
</dbReference>
<dbReference type="EMBL" id="CAJNYD010002037">
    <property type="protein sequence ID" value="CAF3388603.1"/>
    <property type="molecule type" value="Genomic_DNA"/>
</dbReference>
<gene>
    <name evidence="6" type="ORF">FME351_LOCUS14616</name>
    <name evidence="5" type="ORF">GRG538_LOCUS15319</name>
    <name evidence="8" type="ORF">HFQ381_LOCUS18671</name>
    <name evidence="4" type="ORF">KIK155_LOCUS11766</name>
    <name evidence="3" type="ORF">LUA448_LOCUS16449</name>
    <name evidence="10" type="ORF">QYT958_LOCUS8893</name>
    <name evidence="2" type="ORF">TIS948_LOCUS25886</name>
    <name evidence="11" type="ORF">TOA249_LOCUS22061</name>
    <name evidence="9" type="ORF">TSG867_LOCUS19918</name>
    <name evidence="7" type="ORF">UJA718_LOCUS11770</name>
</gene>
<sequence length="177" mass="19390">MLKSIVCFCLFAFISVNAAQYEITKEGLQYLAKAKLSDLPQSVQLALARQSGRAGGDASHWCCINEQPITTETRTKIEHGTRVVTTKTKVGYMDCGFLGTMKCSQYVTSTRAELYTFIQTYQVPVMSACQSHEVKCCSSYIEVAGNCHSFADLMAHQELFQFLSGSGLLTLSGAIGK</sequence>
<evidence type="ECO:0000313" key="8">
    <source>
        <dbReference type="EMBL" id="CAF4379997.1"/>
    </source>
</evidence>
<dbReference type="Proteomes" id="UP000663833">
    <property type="component" value="Unassembled WGS sequence"/>
</dbReference>
<keyword evidence="1" id="KW-0732">Signal</keyword>
<evidence type="ECO:0000313" key="3">
    <source>
        <dbReference type="EMBL" id="CAF3388603.1"/>
    </source>
</evidence>
<evidence type="ECO:0000313" key="6">
    <source>
        <dbReference type="EMBL" id="CAF3468069.1"/>
    </source>
</evidence>
<dbReference type="Proteomes" id="UP000663851">
    <property type="component" value="Unassembled WGS sequence"/>
</dbReference>
<evidence type="ECO:0000313" key="7">
    <source>
        <dbReference type="EMBL" id="CAF4287145.1"/>
    </source>
</evidence>
<dbReference type="Proteomes" id="UP000663872">
    <property type="component" value="Unassembled WGS sequence"/>
</dbReference>
<dbReference type="EMBL" id="CAJNYV010001871">
    <property type="protein sequence ID" value="CAF3442520.1"/>
    <property type="molecule type" value="Genomic_DNA"/>
</dbReference>
<evidence type="ECO:0000256" key="1">
    <source>
        <dbReference type="SAM" id="SignalP"/>
    </source>
</evidence>
<proteinExistence type="predicted"/>
<dbReference type="Proteomes" id="UP000663838">
    <property type="component" value="Unassembled WGS sequence"/>
</dbReference>
<dbReference type="Proteomes" id="UP000663825">
    <property type="component" value="Unassembled WGS sequence"/>
</dbReference>
<dbReference type="EMBL" id="CAJNXB010004534">
    <property type="protein sequence ID" value="CAF3380323.1"/>
    <property type="molecule type" value="Genomic_DNA"/>
</dbReference>
<dbReference type="AlphaFoldDB" id="A0A820H4K3"/>
<dbReference type="Proteomes" id="UP000663869">
    <property type="component" value="Unassembled WGS sequence"/>
</dbReference>
<dbReference type="OrthoDB" id="9982823at2759"/>
<comment type="caution">
    <text evidence="7">The sequence shown here is derived from an EMBL/GenBank/DDBJ whole genome shotgun (WGS) entry which is preliminary data.</text>
</comment>
<evidence type="ECO:0000313" key="11">
    <source>
        <dbReference type="EMBL" id="CAF4779367.1"/>
    </source>
</evidence>
<reference evidence="7" key="1">
    <citation type="submission" date="2021-02" db="EMBL/GenBank/DDBJ databases">
        <authorList>
            <person name="Nowell W R."/>
        </authorList>
    </citation>
    <scope>NUCLEOTIDE SEQUENCE</scope>
</reference>
<accession>A0A820H4K3</accession>
<organism evidence="7 12">
    <name type="scientific">Rotaria socialis</name>
    <dbReference type="NCBI Taxonomy" id="392032"/>
    <lineage>
        <taxon>Eukaryota</taxon>
        <taxon>Metazoa</taxon>
        <taxon>Spiralia</taxon>
        <taxon>Gnathifera</taxon>
        <taxon>Rotifera</taxon>
        <taxon>Eurotatoria</taxon>
        <taxon>Bdelloidea</taxon>
        <taxon>Philodinida</taxon>
        <taxon>Philodinidae</taxon>
        <taxon>Rotaria</taxon>
    </lineage>
</organism>
<feature type="chain" id="PRO_5036416247" evidence="1">
    <location>
        <begin position="19"/>
        <end position="177"/>
    </location>
</feature>
<dbReference type="EMBL" id="CAJNYU010001797">
    <property type="protein sequence ID" value="CAF3468069.1"/>
    <property type="molecule type" value="Genomic_DNA"/>
</dbReference>
<keyword evidence="12" id="KW-1185">Reference proteome</keyword>
<dbReference type="Proteomes" id="UP000663865">
    <property type="component" value="Unassembled WGS sequence"/>
</dbReference>
<dbReference type="EMBL" id="CAJOBO010001457">
    <property type="protein sequence ID" value="CAF4379997.1"/>
    <property type="molecule type" value="Genomic_DNA"/>
</dbReference>
<evidence type="ECO:0000313" key="2">
    <source>
        <dbReference type="EMBL" id="CAF3380323.1"/>
    </source>
</evidence>
<dbReference type="EMBL" id="CAJOBR010000914">
    <property type="protein sequence ID" value="CAF4559584.1"/>
    <property type="molecule type" value="Genomic_DNA"/>
</dbReference>
<name>A0A820H4K3_9BILA</name>
<evidence type="ECO:0000313" key="10">
    <source>
        <dbReference type="EMBL" id="CAF4559584.1"/>
    </source>
</evidence>